<feature type="region of interest" description="Disordered" evidence="6">
    <location>
        <begin position="1"/>
        <end position="21"/>
    </location>
</feature>
<dbReference type="InterPro" id="IPR000212">
    <property type="entry name" value="DNA_helicase_UvrD/REP"/>
</dbReference>
<keyword evidence="3 5" id="KW-0347">Helicase</keyword>
<dbReference type="PANTHER" id="PTHR11070:SF45">
    <property type="entry name" value="DNA 3'-5' HELICASE"/>
    <property type="match status" value="1"/>
</dbReference>
<keyword evidence="9" id="KW-1185">Reference proteome</keyword>
<dbReference type="GO" id="GO:0003677">
    <property type="term" value="F:DNA binding"/>
    <property type="evidence" value="ECO:0007669"/>
    <property type="project" value="InterPro"/>
</dbReference>
<evidence type="ECO:0000259" key="7">
    <source>
        <dbReference type="PROSITE" id="PS51198"/>
    </source>
</evidence>
<dbReference type="InterPro" id="IPR027417">
    <property type="entry name" value="P-loop_NTPase"/>
</dbReference>
<protein>
    <submittedName>
        <fullName evidence="8">AAA family ATPase</fullName>
    </submittedName>
</protein>
<proteinExistence type="predicted"/>
<dbReference type="GO" id="GO:0005524">
    <property type="term" value="F:ATP binding"/>
    <property type="evidence" value="ECO:0007669"/>
    <property type="project" value="UniProtKB-UniRule"/>
</dbReference>
<evidence type="ECO:0000256" key="1">
    <source>
        <dbReference type="ARBA" id="ARBA00022741"/>
    </source>
</evidence>
<dbReference type="GO" id="GO:0005829">
    <property type="term" value="C:cytosol"/>
    <property type="evidence" value="ECO:0007669"/>
    <property type="project" value="TreeGrafter"/>
</dbReference>
<dbReference type="RefSeq" id="WP_069568930.1">
    <property type="nucleotide sequence ID" value="NZ_CP017157.1"/>
</dbReference>
<accession>A0A1D7VJP2</accession>
<keyword evidence="2 5" id="KW-0378">Hydrolase</keyword>
<evidence type="ECO:0000313" key="8">
    <source>
        <dbReference type="EMBL" id="AOP46969.1"/>
    </source>
</evidence>
<keyword evidence="4 5" id="KW-0067">ATP-binding</keyword>
<feature type="domain" description="UvrD-like helicase ATP-binding" evidence="7">
    <location>
        <begin position="204"/>
        <end position="548"/>
    </location>
</feature>
<dbReference type="GO" id="GO:0000725">
    <property type="term" value="P:recombinational repair"/>
    <property type="evidence" value="ECO:0007669"/>
    <property type="project" value="TreeGrafter"/>
</dbReference>
<evidence type="ECO:0000313" key="9">
    <source>
        <dbReference type="Proteomes" id="UP000094094"/>
    </source>
</evidence>
<dbReference type="Gene3D" id="3.40.50.300">
    <property type="entry name" value="P-loop containing nucleotide triphosphate hydrolases"/>
    <property type="match status" value="3"/>
</dbReference>
<organism evidence="8 9">
    <name type="scientific">Streptomyces lydicus</name>
    <dbReference type="NCBI Taxonomy" id="47763"/>
    <lineage>
        <taxon>Bacteria</taxon>
        <taxon>Bacillati</taxon>
        <taxon>Actinomycetota</taxon>
        <taxon>Actinomycetes</taxon>
        <taxon>Kitasatosporales</taxon>
        <taxon>Streptomycetaceae</taxon>
        <taxon>Streptomyces</taxon>
    </lineage>
</organism>
<name>A0A1D7VJP2_9ACTN</name>
<dbReference type="GO" id="GO:0043138">
    <property type="term" value="F:3'-5' DNA helicase activity"/>
    <property type="evidence" value="ECO:0007669"/>
    <property type="project" value="TreeGrafter"/>
</dbReference>
<feature type="binding site" evidence="5">
    <location>
        <begin position="225"/>
        <end position="232"/>
    </location>
    <ligand>
        <name>ATP</name>
        <dbReference type="ChEBI" id="CHEBI:30616"/>
    </ligand>
</feature>
<dbReference type="Proteomes" id="UP000094094">
    <property type="component" value="Chromosome"/>
</dbReference>
<evidence type="ECO:0000256" key="6">
    <source>
        <dbReference type="SAM" id="MobiDB-lite"/>
    </source>
</evidence>
<evidence type="ECO:0000256" key="2">
    <source>
        <dbReference type="ARBA" id="ARBA00022801"/>
    </source>
</evidence>
<dbReference type="PANTHER" id="PTHR11070">
    <property type="entry name" value="UVRD / RECB / PCRA DNA HELICASE FAMILY MEMBER"/>
    <property type="match status" value="1"/>
</dbReference>
<dbReference type="PROSITE" id="PS51198">
    <property type="entry name" value="UVRD_HELICASE_ATP_BIND"/>
    <property type="match status" value="1"/>
</dbReference>
<evidence type="ECO:0000256" key="4">
    <source>
        <dbReference type="ARBA" id="ARBA00022840"/>
    </source>
</evidence>
<dbReference type="SUPFAM" id="SSF52540">
    <property type="entry name" value="P-loop containing nucleoside triphosphate hydrolases"/>
    <property type="match status" value="1"/>
</dbReference>
<evidence type="ECO:0000256" key="3">
    <source>
        <dbReference type="ARBA" id="ARBA00022806"/>
    </source>
</evidence>
<dbReference type="KEGG" id="slc:SL103_12530"/>
<keyword evidence="1 5" id="KW-0547">Nucleotide-binding</keyword>
<dbReference type="GO" id="GO:0016787">
    <property type="term" value="F:hydrolase activity"/>
    <property type="evidence" value="ECO:0007669"/>
    <property type="project" value="UniProtKB-UniRule"/>
</dbReference>
<dbReference type="InterPro" id="IPR014016">
    <property type="entry name" value="UvrD-like_ATP-bd"/>
</dbReference>
<reference evidence="8 9" key="1">
    <citation type="submission" date="2016-09" db="EMBL/GenBank/DDBJ databases">
        <title>Complete genome sequencing of Streptomyces lydicus 103 and metabolic pathways analysis of antibiotic biosynthesis.</title>
        <authorList>
            <person name="Jia N."/>
            <person name="Ding M.-Z."/>
            <person name="Gao F."/>
            <person name="Yuan Y.-J."/>
        </authorList>
    </citation>
    <scope>NUCLEOTIDE SEQUENCE [LARGE SCALE GENOMIC DNA]</scope>
    <source>
        <strain evidence="8 9">103</strain>
    </source>
</reference>
<dbReference type="EMBL" id="CP017157">
    <property type="protein sequence ID" value="AOP46969.1"/>
    <property type="molecule type" value="Genomic_DNA"/>
</dbReference>
<sequence>MTSYAQDAYTPDSRAGDAAGLDDELAEERRYVALCRDAMTRQVEDAGLQVTEGQDVSGDGASAEALGRYLRTRARDMAQEPDSPLFFGRLDFDDAPETGDHRRQRYYIGRRRVSEHPAAPPLVVDWRAPVSRTFYQASALEPQGVAVRRRFGWAPLSSGEPKDLTGMEDEHLDRQEDVPAGASRIVAAEIERPRTGPMRDIAATIQPEQDDLVRRELADSVCIQGAPGSGKTAVGLHRAAYLLYTYPQRLQRSGLLIIGPNQTFLRYIAQVLPALGEIDIAQCTVEDVVAHHPVQAVDGELAAAVKQSHRMAAVLERALYSRVTAVPDGITVPDGSYRWRVYGDELSRIVEEVREQAPPYAVGREHVRSRAVSLVQEQAERRAGPKNMTWQRKIGRCRPVAAFLDAVWPTVRAEEVVAGLLGDAEALARAADGLLDADEQAALVWDRPPRSVKSAKWSAEDLLLIDEVAGLIERPGSFGHVVVDEAQDLSPMQCRAIARRSGFGSLTVLGDLAQATAPWAARSWAEQLAHLGKTQGTVTELTTGFRVPAAVMSLANRLLGALDVDVPPARSLRQDGELTVRQVPDLLSATVDAARRALTQEGAIAVITADAEAERTAEALRAAGLEVATSEDVGTAARLAVLPAKVVKGLEYDHVIVVEPSAIVAAEPRGLHRLYVAVTRAVSRLDVLHADPLPEPLAG</sequence>
<evidence type="ECO:0000256" key="5">
    <source>
        <dbReference type="PROSITE-ProRule" id="PRU00560"/>
    </source>
</evidence>
<dbReference type="AlphaFoldDB" id="A0A1D7VJP2"/>
<gene>
    <name evidence="8" type="ORF">SL103_12530</name>
</gene>